<comment type="caution">
    <text evidence="2">The sequence shown here is derived from an EMBL/GenBank/DDBJ whole genome shotgun (WGS) entry which is preliminary data.</text>
</comment>
<dbReference type="Proteomes" id="UP001488838">
    <property type="component" value="Unassembled WGS sequence"/>
</dbReference>
<reference evidence="2 3" key="1">
    <citation type="journal article" date="2023" name="bioRxiv">
        <title>Conserved and derived expression patterns and positive selection on dental genes reveal complex evolutionary context of ever-growing rodent molars.</title>
        <authorList>
            <person name="Calamari Z.T."/>
            <person name="Song A."/>
            <person name="Cohen E."/>
            <person name="Akter M."/>
            <person name="Roy R.D."/>
            <person name="Hallikas O."/>
            <person name="Christensen M.M."/>
            <person name="Li P."/>
            <person name="Marangoni P."/>
            <person name="Jernvall J."/>
            <person name="Klein O.D."/>
        </authorList>
    </citation>
    <scope>NUCLEOTIDE SEQUENCE [LARGE SCALE GENOMIC DNA]</scope>
    <source>
        <strain evidence="2">V071</strain>
    </source>
</reference>
<evidence type="ECO:0000256" key="1">
    <source>
        <dbReference type="SAM" id="MobiDB-lite"/>
    </source>
</evidence>
<dbReference type="AlphaFoldDB" id="A0AAW0HQI7"/>
<evidence type="ECO:0000313" key="2">
    <source>
        <dbReference type="EMBL" id="KAK7804367.1"/>
    </source>
</evidence>
<dbReference type="EMBL" id="JBBHLL010000382">
    <property type="protein sequence ID" value="KAK7804367.1"/>
    <property type="molecule type" value="Genomic_DNA"/>
</dbReference>
<proteinExistence type="predicted"/>
<sequence length="193" mass="21303">MCTLLLDFGWGVEERRVEEEVLRGREATLSMNALDTSLFSSFRMSTIGCSETSLSSAETCLSMELEAMLLRAPSEYTDEGLFAGCGLITPGKWQLELPEPSLSASSRARPSTARLRGQGRRRVEREPLISETSLSLGTGRNKGAEHSAHYSRTQAHFLPQGERVGGAVTQEGPWTRERRRPEAAPQKTVFSAR</sequence>
<gene>
    <name evidence="2" type="ORF">U0070_007925</name>
</gene>
<accession>A0AAW0HQI7</accession>
<evidence type="ECO:0000313" key="3">
    <source>
        <dbReference type="Proteomes" id="UP001488838"/>
    </source>
</evidence>
<name>A0AAW0HQI7_MYOGA</name>
<organism evidence="2 3">
    <name type="scientific">Myodes glareolus</name>
    <name type="common">Bank vole</name>
    <name type="synonym">Clethrionomys glareolus</name>
    <dbReference type="NCBI Taxonomy" id="447135"/>
    <lineage>
        <taxon>Eukaryota</taxon>
        <taxon>Metazoa</taxon>
        <taxon>Chordata</taxon>
        <taxon>Craniata</taxon>
        <taxon>Vertebrata</taxon>
        <taxon>Euteleostomi</taxon>
        <taxon>Mammalia</taxon>
        <taxon>Eutheria</taxon>
        <taxon>Euarchontoglires</taxon>
        <taxon>Glires</taxon>
        <taxon>Rodentia</taxon>
        <taxon>Myomorpha</taxon>
        <taxon>Muroidea</taxon>
        <taxon>Cricetidae</taxon>
        <taxon>Arvicolinae</taxon>
        <taxon>Myodes</taxon>
    </lineage>
</organism>
<feature type="region of interest" description="Disordered" evidence="1">
    <location>
        <begin position="100"/>
        <end position="193"/>
    </location>
</feature>
<protein>
    <submittedName>
        <fullName evidence="2">Uncharacterized protein</fullName>
    </submittedName>
</protein>
<feature type="compositionally biased region" description="Low complexity" evidence="1">
    <location>
        <begin position="100"/>
        <end position="116"/>
    </location>
</feature>
<keyword evidence="3" id="KW-1185">Reference proteome</keyword>